<keyword evidence="2" id="KW-1185">Reference proteome</keyword>
<name>A0ACB7UAB9_DIOAL</name>
<gene>
    <name evidence="1" type="ORF">IHE45_17G006600</name>
</gene>
<keyword evidence="1" id="KW-0808">Transferase</keyword>
<keyword evidence="1" id="KW-0723">Serine/threonine-protein kinase</keyword>
<dbReference type="EMBL" id="CM037027">
    <property type="protein sequence ID" value="KAH7657217.1"/>
    <property type="molecule type" value="Genomic_DNA"/>
</dbReference>
<proteinExistence type="predicted"/>
<keyword evidence="1" id="KW-0418">Kinase</keyword>
<accession>A0ACB7UAB9</accession>
<protein>
    <submittedName>
        <fullName evidence="1">Non-specific serine/threonine protein kinase protein</fullName>
        <ecNumber evidence="1">2.7.11.1</ecNumber>
    </submittedName>
</protein>
<evidence type="ECO:0000313" key="2">
    <source>
        <dbReference type="Proteomes" id="UP000827976"/>
    </source>
</evidence>
<dbReference type="EC" id="2.7.11.1" evidence="1"/>
<reference evidence="2" key="1">
    <citation type="journal article" date="2022" name="Nat. Commun.">
        <title>Chromosome evolution and the genetic basis of agronomically important traits in greater yam.</title>
        <authorList>
            <person name="Bredeson J.V."/>
            <person name="Lyons J.B."/>
            <person name="Oniyinde I.O."/>
            <person name="Okereke N.R."/>
            <person name="Kolade O."/>
            <person name="Nnabue I."/>
            <person name="Nwadili C.O."/>
            <person name="Hribova E."/>
            <person name="Parker M."/>
            <person name="Nwogha J."/>
            <person name="Shu S."/>
            <person name="Carlson J."/>
            <person name="Kariba R."/>
            <person name="Muthemba S."/>
            <person name="Knop K."/>
            <person name="Barton G.J."/>
            <person name="Sherwood A.V."/>
            <person name="Lopez-Montes A."/>
            <person name="Asiedu R."/>
            <person name="Jamnadass R."/>
            <person name="Muchugi A."/>
            <person name="Goodstein D."/>
            <person name="Egesi C.N."/>
            <person name="Featherston J."/>
            <person name="Asfaw A."/>
            <person name="Simpson G.G."/>
            <person name="Dolezel J."/>
            <person name="Hendre P.S."/>
            <person name="Van Deynze A."/>
            <person name="Kumar P.L."/>
            <person name="Obidiegwu J.E."/>
            <person name="Bhattacharjee R."/>
            <person name="Rokhsar D.S."/>
        </authorList>
    </citation>
    <scope>NUCLEOTIDE SEQUENCE [LARGE SCALE GENOMIC DNA]</scope>
    <source>
        <strain evidence="2">cv. TDa95/00328</strain>
    </source>
</reference>
<organism evidence="1 2">
    <name type="scientific">Dioscorea alata</name>
    <name type="common">Purple yam</name>
    <dbReference type="NCBI Taxonomy" id="55571"/>
    <lineage>
        <taxon>Eukaryota</taxon>
        <taxon>Viridiplantae</taxon>
        <taxon>Streptophyta</taxon>
        <taxon>Embryophyta</taxon>
        <taxon>Tracheophyta</taxon>
        <taxon>Spermatophyta</taxon>
        <taxon>Magnoliopsida</taxon>
        <taxon>Liliopsida</taxon>
        <taxon>Dioscoreales</taxon>
        <taxon>Dioscoreaceae</taxon>
        <taxon>Dioscorea</taxon>
    </lineage>
</organism>
<evidence type="ECO:0000313" key="1">
    <source>
        <dbReference type="EMBL" id="KAH7657217.1"/>
    </source>
</evidence>
<comment type="caution">
    <text evidence="1">The sequence shown here is derived from an EMBL/GenBank/DDBJ whole genome shotgun (WGS) entry which is preliminary data.</text>
</comment>
<sequence length="1016" mass="110552">MEVLCLLLVLSFFMSFSVSITETQTDHLALKNFKDGVTQDPKGILRSWNQSTHFCQWAGVTCSNPKHPQRVTSLDLSSQNLTGTISPSITNLTFLSKLYLMENNLDGQIPLNIGHLYRLQYLNLSYNSMHGEIPASLSNCTNLRLIDLYHNYFSGNIPSELGSLIKLNIFVLFSNSFTGIIPASLGNLSSLKEINLGNNQLHGPIPKELGHLQRMIYLSMGYNKLSGLIPLSLFNLTSLYYLYLSHNMLEGELPSSMCTTLYNLEELHLASNYFTGPLPSSLPNATRLFFLELVNNNFIGRVPPDLGKAQDLVNVNLNLNNLDAGDSDSDGWQFLTSLTNCSNLLVLCFAVNEFAGAIPNSIANLSTQLQTLQIQENQLSGNIPDGIGNLVGLSGLALYDNLVSGPIPASIGKLAKLQYLGMFGNRLTGTIPSSIGNLTKLNYIGIANNLLEGHIPISLANLQQLITLDLSNNHLNGTIPKEIVSMSSISSVFSLANNSLVGSLPMEVGKLQNLGALYLSGNKLSGQIPAALGGCQILEYLLLDSNDFQGTIPSSFSNIKGLRQLHLSHNNLTGFIPEFLATMRGLEDLDLSFNNFNGTVPTKGIFGNASLISVFGNAHLCGGIPELHLPKCIANSVGSSSSKRKLTVIVIVSILSILSIILVLLSFGYLYMRRRKTGKAPAPHSSLEDQYPRISYAELAKATNGFSSENLVGKGRYGSVYKGSLDNGNTFVAVKVFKLEETGASKSFIAECETLRSVRHRNLSKIITCCSSIDSDGNDFKALVFDFMSNGSLEDRLHGGGESSNNLTLMQRLNIATDIADALEYLHHSCEPSIVHCDLKPSNILIDDEMGAHVGDFGLAKLLPEAISRSLMQESSGSTGIIRGSIGYVAPEYGGGAQVSTAGDVFSFGIVLLELFTRKRPVSDAFKDGLSLCDFVKMAFPDRVMDIVDPSLMLEQDQLGGLSNNVVNQRDEHARRFHECLVSVLKLGVSCSNPLPRERMNMQDVAVEIRGIRRVL</sequence>
<feature type="non-terminal residue" evidence="1">
    <location>
        <position position="1016"/>
    </location>
</feature>
<dbReference type="Proteomes" id="UP000827976">
    <property type="component" value="Chromosome 17"/>
</dbReference>